<dbReference type="Proteomes" id="UP000199220">
    <property type="component" value="Unassembled WGS sequence"/>
</dbReference>
<keyword evidence="4" id="KW-0804">Transcription</keyword>
<dbReference type="OrthoDB" id="3636008at2"/>
<dbReference type="EMBL" id="FNTX01000001">
    <property type="protein sequence ID" value="SED56658.1"/>
    <property type="molecule type" value="Genomic_DNA"/>
</dbReference>
<proteinExistence type="inferred from homology"/>
<keyword evidence="2" id="KW-0805">Transcription regulation</keyword>
<dbReference type="PANTHER" id="PTHR30346:SF0">
    <property type="entry name" value="HCA OPERON TRANSCRIPTIONAL ACTIVATOR HCAR"/>
    <property type="match status" value="1"/>
</dbReference>
<evidence type="ECO:0000256" key="3">
    <source>
        <dbReference type="ARBA" id="ARBA00023125"/>
    </source>
</evidence>
<organism evidence="7 8">
    <name type="scientific">Ruania alba</name>
    <dbReference type="NCBI Taxonomy" id="648782"/>
    <lineage>
        <taxon>Bacteria</taxon>
        <taxon>Bacillati</taxon>
        <taxon>Actinomycetota</taxon>
        <taxon>Actinomycetes</taxon>
        <taxon>Micrococcales</taxon>
        <taxon>Ruaniaceae</taxon>
        <taxon>Ruania</taxon>
    </lineage>
</organism>
<comment type="similarity">
    <text evidence="1">Belongs to the LysR transcriptional regulatory family.</text>
</comment>
<keyword evidence="3" id="KW-0238">DNA-binding</keyword>
<feature type="region of interest" description="Disordered" evidence="5">
    <location>
        <begin position="187"/>
        <end position="253"/>
    </location>
</feature>
<feature type="domain" description="LysR substrate-binding" evidence="6">
    <location>
        <begin position="30"/>
        <end position="184"/>
    </location>
</feature>
<dbReference type="GO" id="GO:0032993">
    <property type="term" value="C:protein-DNA complex"/>
    <property type="evidence" value="ECO:0007669"/>
    <property type="project" value="TreeGrafter"/>
</dbReference>
<dbReference type="RefSeq" id="WP_089771266.1">
    <property type="nucleotide sequence ID" value="NZ_FNTX01000001.1"/>
</dbReference>
<name>A0A1H5BQV2_9MICO</name>
<evidence type="ECO:0000313" key="7">
    <source>
        <dbReference type="EMBL" id="SED56658.1"/>
    </source>
</evidence>
<evidence type="ECO:0000256" key="5">
    <source>
        <dbReference type="SAM" id="MobiDB-lite"/>
    </source>
</evidence>
<evidence type="ECO:0000256" key="2">
    <source>
        <dbReference type="ARBA" id="ARBA00023015"/>
    </source>
</evidence>
<evidence type="ECO:0000256" key="4">
    <source>
        <dbReference type="ARBA" id="ARBA00023163"/>
    </source>
</evidence>
<dbReference type="AlphaFoldDB" id="A0A1H5BQV2"/>
<dbReference type="Pfam" id="PF03466">
    <property type="entry name" value="LysR_substrate"/>
    <property type="match status" value="1"/>
</dbReference>
<evidence type="ECO:0000259" key="6">
    <source>
        <dbReference type="Pfam" id="PF03466"/>
    </source>
</evidence>
<dbReference type="GO" id="GO:0003677">
    <property type="term" value="F:DNA binding"/>
    <property type="evidence" value="ECO:0007669"/>
    <property type="project" value="UniProtKB-KW"/>
</dbReference>
<dbReference type="GO" id="GO:0003700">
    <property type="term" value="F:DNA-binding transcription factor activity"/>
    <property type="evidence" value="ECO:0007669"/>
    <property type="project" value="TreeGrafter"/>
</dbReference>
<keyword evidence="8" id="KW-1185">Reference proteome</keyword>
<protein>
    <submittedName>
        <fullName evidence="7">LysR substrate binding domain-containing protein</fullName>
    </submittedName>
</protein>
<accession>A0A1H5BQV2</accession>
<gene>
    <name evidence="7" type="ORF">SAMN04488554_0166</name>
</gene>
<dbReference type="InterPro" id="IPR005119">
    <property type="entry name" value="LysR_subst-bd"/>
</dbReference>
<evidence type="ECO:0000313" key="8">
    <source>
        <dbReference type="Proteomes" id="UP000199220"/>
    </source>
</evidence>
<feature type="compositionally biased region" description="Basic residues" evidence="5">
    <location>
        <begin position="233"/>
        <end position="253"/>
    </location>
</feature>
<dbReference type="SUPFAM" id="SSF53850">
    <property type="entry name" value="Periplasmic binding protein-like II"/>
    <property type="match status" value="1"/>
</dbReference>
<dbReference type="Gene3D" id="3.40.190.10">
    <property type="entry name" value="Periplasmic binding protein-like II"/>
    <property type="match status" value="2"/>
</dbReference>
<dbReference type="STRING" id="648782.SAMN04488554_0166"/>
<sequence>MTPQPFRLGYVPGVTPAKWARIWSQRHATPLELVPLDAADAERAVREREVSAALLRLPVDRELLSAIVLYEEAPVVVTPTDHVVAALDDREEATLDDLATETVLHPQDDVLDWPDGLPGTVAEHRPENTAAAIALVAAGIGVLVVPQSLARLYHRRDLTYRFLTDAPVAPVALSWLTDAKTDETEDMIGIVRGRTVNSSRGRPRAQPSESVRDTPPAGGTSRGRRSGAQGRGSRPHTGRSPRPGGRRPRRGKR</sequence>
<reference evidence="8" key="1">
    <citation type="submission" date="2016-10" db="EMBL/GenBank/DDBJ databases">
        <authorList>
            <person name="Varghese N."/>
            <person name="Submissions S."/>
        </authorList>
    </citation>
    <scope>NUCLEOTIDE SEQUENCE [LARGE SCALE GENOMIC DNA]</scope>
    <source>
        <strain evidence="8">DSM 21368</strain>
    </source>
</reference>
<dbReference type="PANTHER" id="PTHR30346">
    <property type="entry name" value="TRANSCRIPTIONAL DUAL REGULATOR HCAR-RELATED"/>
    <property type="match status" value="1"/>
</dbReference>
<evidence type="ECO:0000256" key="1">
    <source>
        <dbReference type="ARBA" id="ARBA00009437"/>
    </source>
</evidence>